<reference evidence="1 2" key="1">
    <citation type="submission" date="2024-09" db="EMBL/GenBank/DDBJ databases">
        <authorList>
            <person name="Sun Q."/>
            <person name="Mori K."/>
        </authorList>
    </citation>
    <scope>NUCLEOTIDE SEQUENCE [LARGE SCALE GENOMIC DNA]</scope>
    <source>
        <strain evidence="1 2">CECT 8726</strain>
    </source>
</reference>
<dbReference type="CDD" id="cd07067">
    <property type="entry name" value="HP_PGM_like"/>
    <property type="match status" value="1"/>
</dbReference>
<dbReference type="Pfam" id="PF00300">
    <property type="entry name" value="His_Phos_1"/>
    <property type="match status" value="1"/>
</dbReference>
<dbReference type="PANTHER" id="PTHR47623:SF1">
    <property type="entry name" value="OS09G0287300 PROTEIN"/>
    <property type="match status" value="1"/>
</dbReference>
<dbReference type="Gene3D" id="3.40.50.1240">
    <property type="entry name" value="Phosphoglycerate mutase-like"/>
    <property type="match status" value="1"/>
</dbReference>
<dbReference type="SMART" id="SM00855">
    <property type="entry name" value="PGAM"/>
    <property type="match status" value="1"/>
</dbReference>
<name>A0ABV5JK93_9RHOB</name>
<evidence type="ECO:0000313" key="1">
    <source>
        <dbReference type="EMBL" id="MFB9233876.1"/>
    </source>
</evidence>
<organism evidence="1 2">
    <name type="scientific">Pseudohalocynthiibacter aestuariivivens</name>
    <dbReference type="NCBI Taxonomy" id="1591409"/>
    <lineage>
        <taxon>Bacteria</taxon>
        <taxon>Pseudomonadati</taxon>
        <taxon>Pseudomonadota</taxon>
        <taxon>Alphaproteobacteria</taxon>
        <taxon>Rhodobacterales</taxon>
        <taxon>Paracoccaceae</taxon>
        <taxon>Pseudohalocynthiibacter</taxon>
    </lineage>
</organism>
<protein>
    <submittedName>
        <fullName evidence="1">Histidine phosphatase family protein</fullName>
    </submittedName>
</protein>
<dbReference type="RefSeq" id="WP_213887242.1">
    <property type="nucleotide sequence ID" value="NZ_JAGFNU010000001.1"/>
</dbReference>
<dbReference type="EMBL" id="JBHMEA010000052">
    <property type="protein sequence ID" value="MFB9233876.1"/>
    <property type="molecule type" value="Genomic_DNA"/>
</dbReference>
<dbReference type="SUPFAM" id="SSF53254">
    <property type="entry name" value="Phosphoglycerate mutase-like"/>
    <property type="match status" value="1"/>
</dbReference>
<keyword evidence="2" id="KW-1185">Reference proteome</keyword>
<dbReference type="Proteomes" id="UP001589683">
    <property type="component" value="Unassembled WGS sequence"/>
</dbReference>
<accession>A0ABV5JK93</accession>
<dbReference type="InterPro" id="IPR013078">
    <property type="entry name" value="His_Pase_superF_clade-1"/>
</dbReference>
<dbReference type="InterPro" id="IPR029033">
    <property type="entry name" value="His_PPase_superfam"/>
</dbReference>
<evidence type="ECO:0000313" key="2">
    <source>
        <dbReference type="Proteomes" id="UP001589683"/>
    </source>
</evidence>
<dbReference type="PANTHER" id="PTHR47623">
    <property type="entry name" value="OS09G0287300 PROTEIN"/>
    <property type="match status" value="1"/>
</dbReference>
<proteinExistence type="predicted"/>
<comment type="caution">
    <text evidence="1">The sequence shown here is derived from an EMBL/GenBank/DDBJ whole genome shotgun (WGS) entry which is preliminary data.</text>
</comment>
<sequence length="167" mass="18530">MTLRLILIRHAKSSWDDPLLDDHDRTLDERGRISADAIGKWLSDKHYLPDAMLCSTARRTVETWKILSSHLEDDAIIEISSALYLASAHQMLNLLSKRRETTVLMLGHNPGTGSLAAGLVSRRPAHAQFDKYPTAATSIIDFNVSSWNAVIPGSGELVDFVVPRDLV</sequence>
<gene>
    <name evidence="1" type="ORF">ACFFUT_18950</name>
</gene>